<dbReference type="KEGG" id="nre:BES08_13820"/>
<protein>
    <submittedName>
        <fullName evidence="3">Excinuclease ABC subunit C</fullName>
    </submittedName>
</protein>
<dbReference type="InterPro" id="IPR035901">
    <property type="entry name" value="GIY-YIG_endonuc_sf"/>
</dbReference>
<gene>
    <name evidence="3" type="ORF">BES08_13820</name>
</gene>
<proteinExistence type="inferred from homology"/>
<dbReference type="CDD" id="cd10448">
    <property type="entry name" value="GIY-YIG_unchar_3"/>
    <property type="match status" value="1"/>
</dbReference>
<dbReference type="Proteomes" id="UP000094626">
    <property type="component" value="Chromosome"/>
</dbReference>
<dbReference type="SUPFAM" id="SSF82771">
    <property type="entry name" value="GIY-YIG endonuclease"/>
    <property type="match status" value="1"/>
</dbReference>
<dbReference type="Pfam" id="PF01541">
    <property type="entry name" value="GIY-YIG"/>
    <property type="match status" value="1"/>
</dbReference>
<dbReference type="EMBL" id="CP017075">
    <property type="protein sequence ID" value="AOR77714.1"/>
    <property type="molecule type" value="Genomic_DNA"/>
</dbReference>
<reference evidence="4" key="1">
    <citation type="journal article" date="2017" name="J. Biotechnol.">
        <title>Complete genome sequence of Novosphingobium resinovorum SA1, a versatile xenobiotic-degrading bacterium capable of utilizing sulfanilic acid.</title>
        <authorList>
            <person name="Hegedus B."/>
            <person name="Kos P.B."/>
            <person name="Balint B."/>
            <person name="Maroti G."/>
            <person name="Gan H.M."/>
            <person name="Perei K."/>
            <person name="Rakhely G."/>
        </authorList>
    </citation>
    <scope>NUCLEOTIDE SEQUENCE [LARGE SCALE GENOMIC DNA]</scope>
    <source>
        <strain evidence="4">SA1</strain>
    </source>
</reference>
<dbReference type="Gene3D" id="3.40.1440.10">
    <property type="entry name" value="GIY-YIG endonuclease"/>
    <property type="match status" value="1"/>
</dbReference>
<dbReference type="PROSITE" id="PS50164">
    <property type="entry name" value="GIY_YIG"/>
    <property type="match status" value="1"/>
</dbReference>
<accession>A0A1D8A6I1</accession>
<evidence type="ECO:0000259" key="2">
    <source>
        <dbReference type="PROSITE" id="PS50164"/>
    </source>
</evidence>
<dbReference type="InterPro" id="IPR050190">
    <property type="entry name" value="UPF0213_domain"/>
</dbReference>
<dbReference type="SMART" id="SM00465">
    <property type="entry name" value="GIYc"/>
    <property type="match status" value="1"/>
</dbReference>
<keyword evidence="4" id="KW-1185">Reference proteome</keyword>
<comment type="similarity">
    <text evidence="1">Belongs to the UPF0213 family.</text>
</comment>
<dbReference type="AlphaFoldDB" id="A0A1D8A6I1"/>
<evidence type="ECO:0000313" key="4">
    <source>
        <dbReference type="Proteomes" id="UP000094626"/>
    </source>
</evidence>
<evidence type="ECO:0000256" key="1">
    <source>
        <dbReference type="ARBA" id="ARBA00007435"/>
    </source>
</evidence>
<dbReference type="PANTHER" id="PTHR34477">
    <property type="entry name" value="UPF0213 PROTEIN YHBQ"/>
    <property type="match status" value="1"/>
</dbReference>
<sequence>MPAKAGTAGRLLYAAVMPGWTYILTNKPHGVLYIGVTADLPARMMQHRGGAGSAFCRKYGLKRLVLIEPHGRIEDAIRREKAMKAWKREWKIRLIEEANPEWADLFERLL</sequence>
<organism evidence="3 4">
    <name type="scientific">Novosphingobium resinovorum</name>
    <dbReference type="NCBI Taxonomy" id="158500"/>
    <lineage>
        <taxon>Bacteria</taxon>
        <taxon>Pseudomonadati</taxon>
        <taxon>Pseudomonadota</taxon>
        <taxon>Alphaproteobacteria</taxon>
        <taxon>Sphingomonadales</taxon>
        <taxon>Sphingomonadaceae</taxon>
        <taxon>Novosphingobium</taxon>
    </lineage>
</organism>
<dbReference type="InterPro" id="IPR000305">
    <property type="entry name" value="GIY-YIG_endonuc"/>
</dbReference>
<feature type="domain" description="GIY-YIG" evidence="2">
    <location>
        <begin position="17"/>
        <end position="93"/>
    </location>
</feature>
<name>A0A1D8A6I1_9SPHN</name>
<dbReference type="PANTHER" id="PTHR34477:SF5">
    <property type="entry name" value="BSL5627 PROTEIN"/>
    <property type="match status" value="1"/>
</dbReference>
<evidence type="ECO:0000313" key="3">
    <source>
        <dbReference type="EMBL" id="AOR77714.1"/>
    </source>
</evidence>